<gene>
    <name evidence="3" type="ORF">Cba03nite_45170</name>
</gene>
<evidence type="ECO:0000256" key="1">
    <source>
        <dbReference type="SAM" id="MobiDB-lite"/>
    </source>
</evidence>
<evidence type="ECO:0000256" key="2">
    <source>
        <dbReference type="SAM" id="SignalP"/>
    </source>
</evidence>
<keyword evidence="2" id="KW-0732">Signal</keyword>
<evidence type="ECO:0000313" key="3">
    <source>
        <dbReference type="EMBL" id="GIF83168.1"/>
    </source>
</evidence>
<dbReference type="PROSITE" id="PS51257">
    <property type="entry name" value="PROKAR_LIPOPROTEIN"/>
    <property type="match status" value="1"/>
</dbReference>
<name>A0A8J3JM87_9ACTN</name>
<comment type="caution">
    <text evidence="3">The sequence shown here is derived from an EMBL/GenBank/DDBJ whole genome shotgun (WGS) entry which is preliminary data.</text>
</comment>
<dbReference type="EMBL" id="BONF01000027">
    <property type="protein sequence ID" value="GIF83168.1"/>
    <property type="molecule type" value="Genomic_DNA"/>
</dbReference>
<dbReference type="AlphaFoldDB" id="A0A8J3JM87"/>
<feature type="region of interest" description="Disordered" evidence="1">
    <location>
        <begin position="25"/>
        <end position="56"/>
    </location>
</feature>
<organism evidence="3 4">
    <name type="scientific">Catellatospora bangladeshensis</name>
    <dbReference type="NCBI Taxonomy" id="310355"/>
    <lineage>
        <taxon>Bacteria</taxon>
        <taxon>Bacillati</taxon>
        <taxon>Actinomycetota</taxon>
        <taxon>Actinomycetes</taxon>
        <taxon>Micromonosporales</taxon>
        <taxon>Micromonosporaceae</taxon>
        <taxon>Catellatospora</taxon>
    </lineage>
</organism>
<feature type="compositionally biased region" description="Low complexity" evidence="1">
    <location>
        <begin position="25"/>
        <end position="51"/>
    </location>
</feature>
<reference evidence="3 4" key="1">
    <citation type="submission" date="2021-01" db="EMBL/GenBank/DDBJ databases">
        <title>Whole genome shotgun sequence of Catellatospora bangladeshensis NBRC 107357.</title>
        <authorList>
            <person name="Komaki H."/>
            <person name="Tamura T."/>
        </authorList>
    </citation>
    <scope>NUCLEOTIDE SEQUENCE [LARGE SCALE GENOMIC DNA]</scope>
    <source>
        <strain evidence="3 4">NBRC 107357</strain>
    </source>
</reference>
<sequence length="178" mass="18268">MTRWNRAGWLVMAAAGLLAGCTTGEPEPAGPAGTPVSGAATSGAPTAAAPSPSGPCTPKVVMQPLPDWADAGFSGDTTIAHTLGERGEIAAILFANPLTHDRKDGANNKILWVSREPNSGGEPLKIIARLDGRGQPVAKEVPGGPGPSIIDMPGPGCWRMELTWAGHTDWLDLVYAAG</sequence>
<protein>
    <recommendedName>
        <fullName evidence="5">Lipoprotein</fullName>
    </recommendedName>
</protein>
<feature type="chain" id="PRO_5038722476" description="Lipoprotein" evidence="2">
    <location>
        <begin position="25"/>
        <end position="178"/>
    </location>
</feature>
<accession>A0A8J3JM87</accession>
<evidence type="ECO:0008006" key="5">
    <source>
        <dbReference type="Google" id="ProtNLM"/>
    </source>
</evidence>
<proteinExistence type="predicted"/>
<dbReference type="RefSeq" id="WP_239125944.1">
    <property type="nucleotide sequence ID" value="NZ_BONF01000027.1"/>
</dbReference>
<dbReference type="Proteomes" id="UP000601223">
    <property type="component" value="Unassembled WGS sequence"/>
</dbReference>
<evidence type="ECO:0000313" key="4">
    <source>
        <dbReference type="Proteomes" id="UP000601223"/>
    </source>
</evidence>
<feature type="signal peptide" evidence="2">
    <location>
        <begin position="1"/>
        <end position="24"/>
    </location>
</feature>
<keyword evidence="4" id="KW-1185">Reference proteome</keyword>